<dbReference type="RefSeq" id="WP_054729581.1">
    <property type="nucleotide sequence ID" value="NZ_CP009429.1"/>
</dbReference>
<organism evidence="1 2">
    <name type="scientific">Sphingopyxis macrogoltabida</name>
    <name type="common">Sphingomonas macrogoltabidus</name>
    <dbReference type="NCBI Taxonomy" id="33050"/>
    <lineage>
        <taxon>Bacteria</taxon>
        <taxon>Pseudomonadati</taxon>
        <taxon>Pseudomonadota</taxon>
        <taxon>Alphaproteobacteria</taxon>
        <taxon>Sphingomonadales</taxon>
        <taxon>Sphingomonadaceae</taxon>
        <taxon>Sphingopyxis</taxon>
    </lineage>
</organism>
<dbReference type="Proteomes" id="UP000076088">
    <property type="component" value="Chromosome"/>
</dbReference>
<proteinExistence type="predicted"/>
<dbReference type="KEGG" id="smaz:LH19_15505"/>
<accession>A0AAC9FFT8</accession>
<dbReference type="InterPro" id="IPR036116">
    <property type="entry name" value="FN3_sf"/>
</dbReference>
<evidence type="ECO:0008006" key="3">
    <source>
        <dbReference type="Google" id="ProtNLM"/>
    </source>
</evidence>
<reference evidence="1 2" key="2">
    <citation type="journal article" date="2016" name="Genome Announc.">
        <title>Complete Genome Sequence of Sphingopyxis macrogoltabida Strain 203N (NBRC 111659), a Polyethylene Glycol Degrader.</title>
        <authorList>
            <person name="Ohtsubo Y."/>
            <person name="Nonoyama S."/>
            <person name="Nagata Y."/>
            <person name="Numata M."/>
            <person name="Tsuchikane K."/>
            <person name="Hosoyama A."/>
            <person name="Yamazoe A."/>
            <person name="Tsuda M."/>
            <person name="Fujita N."/>
            <person name="Kawai F."/>
        </authorList>
    </citation>
    <scope>NUCLEOTIDE SEQUENCE [LARGE SCALE GENOMIC DNA]</scope>
    <source>
        <strain evidence="1 2">203N</strain>
    </source>
</reference>
<evidence type="ECO:0000313" key="2">
    <source>
        <dbReference type="Proteomes" id="UP000076088"/>
    </source>
</evidence>
<protein>
    <recommendedName>
        <fullName evidence="3">Fibronectin type-III domain-containing protein</fullName>
    </recommendedName>
</protein>
<dbReference type="AlphaFoldDB" id="A0AAC9FFT8"/>
<reference evidence="2" key="1">
    <citation type="submission" date="2015-11" db="EMBL/GenBank/DDBJ databases">
        <title>Complete genome sequence of a polyethylene-glycol degrader Sphingopyxis macrogoltabida 203N (NBRC 111659).</title>
        <authorList>
            <person name="Yoshiyuki O."/>
            <person name="Shouta N."/>
            <person name="Nagata Y."/>
            <person name="Numata M."/>
            <person name="Tsuchikane K."/>
            <person name="Hosoyama A."/>
            <person name="Yamazoe A."/>
            <person name="Tsuda M."/>
            <person name="Fujita N."/>
            <person name="Kawai F."/>
        </authorList>
    </citation>
    <scope>NUCLEOTIDE SEQUENCE [LARGE SCALE GENOMIC DNA]</scope>
    <source>
        <strain evidence="2">203N</strain>
    </source>
</reference>
<dbReference type="InterPro" id="IPR013783">
    <property type="entry name" value="Ig-like_fold"/>
</dbReference>
<keyword evidence="2" id="KW-1185">Reference proteome</keyword>
<evidence type="ECO:0000313" key="1">
    <source>
        <dbReference type="EMBL" id="AMU90541.1"/>
    </source>
</evidence>
<dbReference type="EMBL" id="CP013344">
    <property type="protein sequence ID" value="AMU90541.1"/>
    <property type="molecule type" value="Genomic_DNA"/>
</dbReference>
<dbReference type="SUPFAM" id="SSF49265">
    <property type="entry name" value="Fibronectin type III"/>
    <property type="match status" value="1"/>
</dbReference>
<sequence>MAGEPIYGDGAHRIADKSTREWSDNAALVIGDYAAHPDGYGLGYENVNWARIAREADCSDEPVETVTGETIARWRLWGTYALASEERRQVLADMLKACDGHVWQDADWKFNLMVGRYEEPTVVITDDHILSMTAKKGPQARHAVNAVKVIYTEAAIGYREQESATVADPDAEDDPNIDPQRVDALFAPHHNQAARIGKINLRQLGDRWHLSGALNLFGLNLIGERFCRVRSEMLDIDAVFKIGPLRLELAAGRVLPQALDEVHPDDWSFDAELEEGVPPLTPDMTPDVPTVPPPTDLVLSAVPIALGDTNGVAIGASWTIPRADLGFRARYRPVAGGEWVMMTVDEDAATARSGPVDSGTEYEVQVWSLTVGYRESTAITDTITPVAANVLGPPTELAAVGGVEEADIQFRMPVQASLAYARLYGSDTNDFGTAVQVGPDQVADPGDMVTITEIELPAGTRYYWARAFKAGSGQSALAGPVSATIS</sequence>
<gene>
    <name evidence="1" type="ORF">ATM17_16075</name>
</gene>
<name>A0AAC9FFT8_SPHMC</name>
<dbReference type="Gene3D" id="2.60.40.10">
    <property type="entry name" value="Immunoglobulins"/>
    <property type="match status" value="1"/>
</dbReference>